<evidence type="ECO:0000313" key="2">
    <source>
        <dbReference type="EMBL" id="EIM06210.1"/>
    </source>
</evidence>
<dbReference type="SUPFAM" id="SSF103642">
    <property type="entry name" value="Sec-C motif"/>
    <property type="match status" value="1"/>
</dbReference>
<dbReference type="RefSeq" id="WP_006830406.1">
    <property type="nucleotide sequence ID" value="NZ_AJYB01000035.1"/>
</dbReference>
<protein>
    <submittedName>
        <fullName evidence="2">Plasmid pRiA4b ORF-3 family protein</fullName>
    </submittedName>
</protein>
<gene>
    <name evidence="2" type="ORF">A1A1_12182</name>
</gene>
<dbReference type="Proteomes" id="UP000004725">
    <property type="component" value="Unassembled WGS sequence"/>
</dbReference>
<dbReference type="Pfam" id="PF02810">
    <property type="entry name" value="SEC-C"/>
    <property type="match status" value="1"/>
</dbReference>
<evidence type="ECO:0000259" key="1">
    <source>
        <dbReference type="Pfam" id="PF07929"/>
    </source>
</evidence>
<feature type="domain" description="Plasmid pRiA4b Orf3-like" evidence="1">
    <location>
        <begin position="2"/>
        <end position="183"/>
    </location>
</feature>
<dbReference type="InterPro" id="IPR024047">
    <property type="entry name" value="MM3350-like_sf"/>
</dbReference>
<comment type="caution">
    <text evidence="2">The sequence shown here is derived from an EMBL/GenBank/DDBJ whole genome shotgun (WGS) entry which is preliminary data.</text>
</comment>
<organism evidence="2 3">
    <name type="scientific">Planococcus antarcticus DSM 14505</name>
    <dbReference type="NCBI Taxonomy" id="1185653"/>
    <lineage>
        <taxon>Bacteria</taxon>
        <taxon>Bacillati</taxon>
        <taxon>Bacillota</taxon>
        <taxon>Bacilli</taxon>
        <taxon>Bacillales</taxon>
        <taxon>Caryophanaceae</taxon>
        <taxon>Planococcus</taxon>
    </lineage>
</organism>
<dbReference type="EMBL" id="AJYB01000035">
    <property type="protein sequence ID" value="EIM06210.1"/>
    <property type="molecule type" value="Genomic_DNA"/>
</dbReference>
<evidence type="ECO:0000313" key="3">
    <source>
        <dbReference type="Proteomes" id="UP000004725"/>
    </source>
</evidence>
<name>A0AA87LUF8_9BACL</name>
<dbReference type="PANTHER" id="PTHR41878">
    <property type="entry name" value="LEXA REPRESSOR-RELATED"/>
    <property type="match status" value="1"/>
</dbReference>
<dbReference type="Gene3D" id="3.10.450.50">
    <property type="match status" value="1"/>
</dbReference>
<dbReference type="InterPro" id="IPR004027">
    <property type="entry name" value="SEC_C_motif"/>
</dbReference>
<dbReference type="SUPFAM" id="SSF159941">
    <property type="entry name" value="MM3350-like"/>
    <property type="match status" value="1"/>
</dbReference>
<dbReference type="InterPro" id="IPR012912">
    <property type="entry name" value="Plasmid_pRiA4b_Orf3-like"/>
</dbReference>
<reference evidence="2 3" key="1">
    <citation type="journal article" date="2012" name="J. Bacteriol.">
        <title>Genome Sequence of the Antarctic Psychrophile Bacterium Planococcus antarcticus DSM 14505.</title>
        <authorList>
            <person name="Margolles A."/>
            <person name="Gueimonde M."/>
            <person name="Sanchez B."/>
        </authorList>
    </citation>
    <scope>NUCLEOTIDE SEQUENCE [LARGE SCALE GENOMIC DNA]</scope>
    <source>
        <strain evidence="2 3">DSM 14505</strain>
    </source>
</reference>
<dbReference type="Gene3D" id="3.10.290.30">
    <property type="entry name" value="MM3350-like"/>
    <property type="match status" value="1"/>
</dbReference>
<accession>A0AA87LUF8</accession>
<dbReference type="Pfam" id="PF07929">
    <property type="entry name" value="PRiA4_ORF3"/>
    <property type="match status" value="1"/>
</dbReference>
<sequence length="471" mass="54267">MKAYKLKVEMIGLEPPVWRRVMLPADVTFQRLHAVIQQVTNFQSEYMDWPLHVHEFRLPEENMLVTNEPEIYEAFKKRKKGASGQTVRKPQTLKIDGFLEKYGSLSYTYDFGDDWQFAIYLEETVDDYHFGYPAVLDGAGDAPPEDAGGVPGFEHLLSVLADETHPDFEHMLWWSKEQHFDPYNRARINSSLSHQKIKKTEWNKIDHVNHQVLSDKYLPVEEDTQWGALPPDFDAELFWQYVKACTHLYGVVPLDKVLEIFNRQNPKMYIRSGDAYRVMTEADWKKRMEQSQVRQSGLSFIHQSVVEADAKAFIEENGAGKDWYIPSKEELLRYVDELYIEPTPAYQALYRKLAPHFHSLKPVSLEQALKEVSLVMQVETATTHAAQILIELSGMNSERELNELVGLYSNFANHSRHWANRGKQPAELFEREALMPLPTVPYEIGCASDKVGRNDPCPCGSGKKYKKCCGA</sequence>
<dbReference type="AlphaFoldDB" id="A0AA87LUF8"/>
<proteinExistence type="predicted"/>
<dbReference type="PANTHER" id="PTHR41878:SF1">
    <property type="entry name" value="TNPR PROTEIN"/>
    <property type="match status" value="1"/>
</dbReference>